<evidence type="ECO:0000256" key="2">
    <source>
        <dbReference type="SAM" id="SignalP"/>
    </source>
</evidence>
<comment type="caution">
    <text evidence="3">The sequence shown here is derived from an EMBL/GenBank/DDBJ whole genome shotgun (WGS) entry which is preliminary data.</text>
</comment>
<dbReference type="Proteomes" id="UP001054252">
    <property type="component" value="Unassembled WGS sequence"/>
</dbReference>
<dbReference type="AlphaFoldDB" id="A0AAV5KR79"/>
<evidence type="ECO:0000313" key="4">
    <source>
        <dbReference type="Proteomes" id="UP001054252"/>
    </source>
</evidence>
<evidence type="ECO:0000313" key="3">
    <source>
        <dbReference type="EMBL" id="GKV26936.1"/>
    </source>
</evidence>
<accession>A0AAV5KR79</accession>
<keyword evidence="2" id="KW-0732">Signal</keyword>
<gene>
    <name evidence="3" type="ORF">SLEP1_g36149</name>
</gene>
<protein>
    <submittedName>
        <fullName evidence="3">Uncharacterized protein</fullName>
    </submittedName>
</protein>
<sequence length="129" mass="14404">MKLRFLPWLLFFIWANGFVCLGIETYPAIEYENFNFSTAIFRGKEIQGLSKRIDLAAEGGAKVNAKKNDVLQPIGRRRRGKGGFGGANTAHGRRRKRSAAASLVRPDLSVSAARLLLMLILPPFFLRLV</sequence>
<reference evidence="3 4" key="1">
    <citation type="journal article" date="2021" name="Commun. Biol.">
        <title>The genome of Shorea leprosula (Dipterocarpaceae) highlights the ecological relevance of drought in aseasonal tropical rainforests.</title>
        <authorList>
            <person name="Ng K.K.S."/>
            <person name="Kobayashi M.J."/>
            <person name="Fawcett J.A."/>
            <person name="Hatakeyama M."/>
            <person name="Paape T."/>
            <person name="Ng C.H."/>
            <person name="Ang C.C."/>
            <person name="Tnah L.H."/>
            <person name="Lee C.T."/>
            <person name="Nishiyama T."/>
            <person name="Sese J."/>
            <person name="O'Brien M.J."/>
            <person name="Copetti D."/>
            <person name="Mohd Noor M.I."/>
            <person name="Ong R.C."/>
            <person name="Putra M."/>
            <person name="Sireger I.Z."/>
            <person name="Indrioko S."/>
            <person name="Kosugi Y."/>
            <person name="Izuno A."/>
            <person name="Isagi Y."/>
            <person name="Lee S.L."/>
            <person name="Shimizu K.K."/>
        </authorList>
    </citation>
    <scope>NUCLEOTIDE SEQUENCE [LARGE SCALE GENOMIC DNA]</scope>
    <source>
        <strain evidence="3">214</strain>
    </source>
</reference>
<feature type="signal peptide" evidence="2">
    <location>
        <begin position="1"/>
        <end position="17"/>
    </location>
</feature>
<dbReference type="EMBL" id="BPVZ01000073">
    <property type="protein sequence ID" value="GKV26936.1"/>
    <property type="molecule type" value="Genomic_DNA"/>
</dbReference>
<evidence type="ECO:0000256" key="1">
    <source>
        <dbReference type="SAM" id="MobiDB-lite"/>
    </source>
</evidence>
<feature type="chain" id="PRO_5043786550" evidence="2">
    <location>
        <begin position="18"/>
        <end position="129"/>
    </location>
</feature>
<organism evidence="3 4">
    <name type="scientific">Rubroshorea leprosula</name>
    <dbReference type="NCBI Taxonomy" id="152421"/>
    <lineage>
        <taxon>Eukaryota</taxon>
        <taxon>Viridiplantae</taxon>
        <taxon>Streptophyta</taxon>
        <taxon>Embryophyta</taxon>
        <taxon>Tracheophyta</taxon>
        <taxon>Spermatophyta</taxon>
        <taxon>Magnoliopsida</taxon>
        <taxon>eudicotyledons</taxon>
        <taxon>Gunneridae</taxon>
        <taxon>Pentapetalae</taxon>
        <taxon>rosids</taxon>
        <taxon>malvids</taxon>
        <taxon>Malvales</taxon>
        <taxon>Dipterocarpaceae</taxon>
        <taxon>Rubroshorea</taxon>
    </lineage>
</organism>
<keyword evidence="4" id="KW-1185">Reference proteome</keyword>
<feature type="region of interest" description="Disordered" evidence="1">
    <location>
        <begin position="79"/>
        <end position="98"/>
    </location>
</feature>
<name>A0AAV5KR79_9ROSI</name>
<proteinExistence type="predicted"/>